<evidence type="ECO:0000256" key="12">
    <source>
        <dbReference type="SAM" id="MobiDB-lite"/>
    </source>
</evidence>
<evidence type="ECO:0000256" key="1">
    <source>
        <dbReference type="ARBA" id="ARBA00004448"/>
    </source>
</evidence>
<evidence type="ECO:0000256" key="4">
    <source>
        <dbReference type="ARBA" id="ARBA00022692"/>
    </source>
</evidence>
<evidence type="ECO:0000256" key="3">
    <source>
        <dbReference type="ARBA" id="ARBA00022448"/>
    </source>
</evidence>
<evidence type="ECO:0000313" key="14">
    <source>
        <dbReference type="Proteomes" id="UP000094236"/>
    </source>
</evidence>
<evidence type="ECO:0000256" key="9">
    <source>
        <dbReference type="ARBA" id="ARBA00023136"/>
    </source>
</evidence>
<comment type="similarity">
    <text evidence="2 11">Belongs to the mitochondrial carrier (TC 2.A.29) family.</text>
</comment>
<keyword evidence="5" id="KW-0677">Repeat</keyword>
<evidence type="ECO:0000256" key="5">
    <source>
        <dbReference type="ARBA" id="ARBA00022737"/>
    </source>
</evidence>
<keyword evidence="14" id="KW-1185">Reference proteome</keyword>
<feature type="repeat" description="Solcar" evidence="10">
    <location>
        <begin position="153"/>
        <end position="238"/>
    </location>
</feature>
<protein>
    <recommendedName>
        <fullName evidence="15">Mitochondrial phosphate carrier protein</fullName>
    </recommendedName>
</protein>
<dbReference type="EMBL" id="KV454011">
    <property type="protein sequence ID" value="ODV97641.1"/>
    <property type="molecule type" value="Genomic_DNA"/>
</dbReference>
<dbReference type="PANTHER" id="PTHR45671:SF10">
    <property type="entry name" value="SOLUTE CARRIER FAMILY 25 MEMBER 3"/>
    <property type="match status" value="1"/>
</dbReference>
<keyword evidence="6" id="KW-0999">Mitochondrion inner membrane</keyword>
<name>A0A1E4U0W6_PACTA</name>
<evidence type="ECO:0000256" key="8">
    <source>
        <dbReference type="ARBA" id="ARBA00023128"/>
    </source>
</evidence>
<feature type="repeat" description="Solcar" evidence="10">
    <location>
        <begin position="56"/>
        <end position="140"/>
    </location>
</feature>
<comment type="subcellular location">
    <subcellularLocation>
        <location evidence="1">Mitochondrion inner membrane</location>
        <topology evidence="1">Multi-pass membrane protein</topology>
    </subcellularLocation>
</comment>
<dbReference type="STRING" id="669874.A0A1E4U0W6"/>
<keyword evidence="4 10" id="KW-0812">Transmembrane</keyword>
<keyword evidence="7" id="KW-1133">Transmembrane helix</keyword>
<keyword evidence="3 11" id="KW-0813">Transport</keyword>
<sequence>MSSATVIATEPNPQQQTHDPSHPQSAYSNRQVPSSLQLQDIETRDVSQAMDFNTTQYYLKCAVGGSLAGALTNTLVCPLDVVKVRKQVYPNIYKNTFQSIGVVWKNEGFRGLFSSATSVMLGYGIQGGAKYGFYEFFKFRYTDLLGPDASGKYQSLIYLSAGASAELIADVLYCPVESVKIRMQTTIPTFASGPIDGLRKIIKSEGFGALYKGLIPLWSRQLPFTMTKFTLFENVVSAIYKKLPREKEDYNHLQQTGISFLAGYIAGIACALVSHPPDVMFSKMNAMKKAPGDTTNKLLTKIYKEIGFRGLWNGLPVRIFMIGTLTGLQWLVYDSFKVMTGLPTTGK</sequence>
<dbReference type="FunFam" id="1.50.40.10:FF:000046">
    <property type="entry name" value="Phosphate carrier protein, mitochondrial"/>
    <property type="match status" value="1"/>
</dbReference>
<evidence type="ECO:0000256" key="7">
    <source>
        <dbReference type="ARBA" id="ARBA00022989"/>
    </source>
</evidence>
<dbReference type="Gene3D" id="1.50.40.10">
    <property type="entry name" value="Mitochondrial carrier domain"/>
    <property type="match status" value="1"/>
</dbReference>
<dbReference type="PROSITE" id="PS50920">
    <property type="entry name" value="SOLCAR"/>
    <property type="match status" value="3"/>
</dbReference>
<dbReference type="Proteomes" id="UP000094236">
    <property type="component" value="Unassembled WGS sequence"/>
</dbReference>
<dbReference type="InterPro" id="IPR023395">
    <property type="entry name" value="MCP_dom_sf"/>
</dbReference>
<dbReference type="PANTHER" id="PTHR45671">
    <property type="entry name" value="SOLUTE CARRIER FAMILY 25 (MITOCHONDRIAL CARRIER PHOSPHATE CARRIER), MEMBER 3, LIKE-RELATED-RELATED"/>
    <property type="match status" value="1"/>
</dbReference>
<evidence type="ECO:0000256" key="2">
    <source>
        <dbReference type="ARBA" id="ARBA00006375"/>
    </source>
</evidence>
<feature type="region of interest" description="Disordered" evidence="12">
    <location>
        <begin position="1"/>
        <end position="30"/>
    </location>
</feature>
<evidence type="ECO:0000256" key="10">
    <source>
        <dbReference type="PROSITE-ProRule" id="PRU00282"/>
    </source>
</evidence>
<dbReference type="GO" id="GO:0005315">
    <property type="term" value="F:phosphate transmembrane transporter activity"/>
    <property type="evidence" value="ECO:0007669"/>
    <property type="project" value="InterPro"/>
</dbReference>
<accession>A0A1E4U0W6</accession>
<dbReference type="OrthoDB" id="427452at2759"/>
<dbReference type="GO" id="GO:1990547">
    <property type="term" value="P:mitochondrial phosphate ion transmembrane transport"/>
    <property type="evidence" value="ECO:0007669"/>
    <property type="project" value="InterPro"/>
</dbReference>
<keyword evidence="8" id="KW-0496">Mitochondrion</keyword>
<dbReference type="Pfam" id="PF00153">
    <property type="entry name" value="Mito_carr"/>
    <property type="match status" value="3"/>
</dbReference>
<proteinExistence type="inferred from homology"/>
<dbReference type="GO" id="GO:0005743">
    <property type="term" value="C:mitochondrial inner membrane"/>
    <property type="evidence" value="ECO:0007669"/>
    <property type="project" value="UniProtKB-SubCell"/>
</dbReference>
<keyword evidence="9 10" id="KW-0472">Membrane</keyword>
<evidence type="ECO:0000256" key="6">
    <source>
        <dbReference type="ARBA" id="ARBA00022792"/>
    </source>
</evidence>
<dbReference type="AlphaFoldDB" id="A0A1E4U0W6"/>
<evidence type="ECO:0000256" key="11">
    <source>
        <dbReference type="RuleBase" id="RU000488"/>
    </source>
</evidence>
<feature type="repeat" description="Solcar" evidence="10">
    <location>
        <begin position="254"/>
        <end position="339"/>
    </location>
</feature>
<organism evidence="13 14">
    <name type="scientific">Pachysolen tannophilus NRRL Y-2460</name>
    <dbReference type="NCBI Taxonomy" id="669874"/>
    <lineage>
        <taxon>Eukaryota</taxon>
        <taxon>Fungi</taxon>
        <taxon>Dikarya</taxon>
        <taxon>Ascomycota</taxon>
        <taxon>Saccharomycotina</taxon>
        <taxon>Pichiomycetes</taxon>
        <taxon>Pachysolenaceae</taxon>
        <taxon>Pachysolen</taxon>
    </lineage>
</organism>
<evidence type="ECO:0008006" key="15">
    <source>
        <dbReference type="Google" id="ProtNLM"/>
    </source>
</evidence>
<reference evidence="14" key="1">
    <citation type="submission" date="2016-05" db="EMBL/GenBank/DDBJ databases">
        <title>Comparative genomics of biotechnologically important yeasts.</title>
        <authorList>
            <consortium name="DOE Joint Genome Institute"/>
            <person name="Riley R."/>
            <person name="Haridas S."/>
            <person name="Wolfe K.H."/>
            <person name="Lopes M.R."/>
            <person name="Hittinger C.T."/>
            <person name="Goker M."/>
            <person name="Salamov A."/>
            <person name="Wisecaver J."/>
            <person name="Long T.M."/>
            <person name="Aerts A.L."/>
            <person name="Barry K."/>
            <person name="Choi C."/>
            <person name="Clum A."/>
            <person name="Coughlan A.Y."/>
            <person name="Deshpande S."/>
            <person name="Douglass A.P."/>
            <person name="Hanson S.J."/>
            <person name="Klenk H.-P."/>
            <person name="Labutti K."/>
            <person name="Lapidus A."/>
            <person name="Lindquist E."/>
            <person name="Lipzen A."/>
            <person name="Meier-Kolthoff J.P."/>
            <person name="Ohm R.A."/>
            <person name="Otillar R.P."/>
            <person name="Pangilinan J."/>
            <person name="Peng Y."/>
            <person name="Rokas A."/>
            <person name="Rosa C.A."/>
            <person name="Scheuner C."/>
            <person name="Sibirny A.A."/>
            <person name="Slot J.C."/>
            <person name="Stielow J.B."/>
            <person name="Sun H."/>
            <person name="Kurtzman C.P."/>
            <person name="Blackwell M."/>
            <person name="Grigoriev I.V."/>
            <person name="Jeffries T.W."/>
        </authorList>
    </citation>
    <scope>NUCLEOTIDE SEQUENCE [LARGE SCALE GENOMIC DNA]</scope>
    <source>
        <strain evidence="14">NRRL Y-2460</strain>
    </source>
</reference>
<gene>
    <name evidence="13" type="ORF">PACTADRAFT_140434</name>
</gene>
<dbReference type="SUPFAM" id="SSF103506">
    <property type="entry name" value="Mitochondrial carrier"/>
    <property type="match status" value="1"/>
</dbReference>
<dbReference type="InterPro" id="IPR044677">
    <property type="entry name" value="SLC25A3/Pic2/Mir1-like"/>
</dbReference>
<evidence type="ECO:0000313" key="13">
    <source>
        <dbReference type="EMBL" id="ODV97641.1"/>
    </source>
</evidence>
<dbReference type="InterPro" id="IPR018108">
    <property type="entry name" value="MCP_transmembrane"/>
</dbReference>